<evidence type="ECO:0000259" key="1">
    <source>
        <dbReference type="Pfam" id="PF06904"/>
    </source>
</evidence>
<dbReference type="EMBL" id="JAHWQX010000003">
    <property type="protein sequence ID" value="MBW3097988.1"/>
    <property type="molecule type" value="Genomic_DNA"/>
</dbReference>
<evidence type="ECO:0000313" key="2">
    <source>
        <dbReference type="EMBL" id="MBW3097988.1"/>
    </source>
</evidence>
<dbReference type="InterPro" id="IPR009683">
    <property type="entry name" value="Extensin-like_C"/>
</dbReference>
<sequence length="323" mass="34662">MSFRRSEGAVKKGQDLTRGASARGGRAVAIFALGAFVTACSGEMVPPTDVLSFAAEPAPMLAPAAMAPVGLAPTILDASYPLDAPLSGPYASEAPLGPVQYGAQQASPIAEPQPVQERRLALLPRISNPLARPEWAGGMPASERNCRAQLKRLGVVYEDIDPIGNGRSCGIAHPVKVSGLSGGIRVKPAAKLNCQMTLAFAKWVKEELGPAARARYFSGVKEIKQMSSYSCRTMNSRRGAPMSEHSKGNAIDVGAVTLDNGHTIDVRDPGFFAFREKSLLTTVREDSCKYFNTVLGPGSDRYHKDHFHFDLRARKSGRRHCSL</sequence>
<reference evidence="2" key="1">
    <citation type="submission" date="2021-07" db="EMBL/GenBank/DDBJ databases">
        <title>Pseudohoeflea marina sp. nov. a polyhydroxyalcanoate-producing bacterium.</title>
        <authorList>
            <person name="Zheng W."/>
            <person name="Yu S."/>
            <person name="Huang Y."/>
        </authorList>
    </citation>
    <scope>NUCLEOTIDE SEQUENCE</scope>
    <source>
        <strain evidence="2">DP4N28-3</strain>
    </source>
</reference>
<comment type="caution">
    <text evidence="2">The sequence shown here is derived from an EMBL/GenBank/DDBJ whole genome shotgun (WGS) entry which is preliminary data.</text>
</comment>
<name>A0ABS6WPU9_9HYPH</name>
<proteinExistence type="predicted"/>
<feature type="domain" description="Extensin-like C-terminal" evidence="1">
    <location>
        <begin position="145"/>
        <end position="321"/>
    </location>
</feature>
<dbReference type="Pfam" id="PF06904">
    <property type="entry name" value="Extensin-like_C"/>
    <property type="match status" value="1"/>
</dbReference>
<accession>A0ABS6WPU9</accession>
<gene>
    <name evidence="2" type="ORF">KY465_11915</name>
</gene>
<organism evidence="2 3">
    <name type="scientific">Pseudohoeflea coraliihabitans</name>
    <dbReference type="NCBI Taxonomy" id="2860393"/>
    <lineage>
        <taxon>Bacteria</taxon>
        <taxon>Pseudomonadati</taxon>
        <taxon>Pseudomonadota</taxon>
        <taxon>Alphaproteobacteria</taxon>
        <taxon>Hyphomicrobiales</taxon>
        <taxon>Rhizobiaceae</taxon>
        <taxon>Pseudohoeflea</taxon>
    </lineage>
</organism>
<evidence type="ECO:0000313" key="3">
    <source>
        <dbReference type="Proteomes" id="UP001430804"/>
    </source>
</evidence>
<keyword evidence="3" id="KW-1185">Reference proteome</keyword>
<protein>
    <submittedName>
        <fullName evidence="2">Extensin family protein</fullName>
    </submittedName>
</protein>
<dbReference type="Proteomes" id="UP001430804">
    <property type="component" value="Unassembled WGS sequence"/>
</dbReference>